<keyword evidence="4 11" id="KW-1134">Transmembrane beta strand</keyword>
<keyword evidence="9 14" id="KW-0675">Receptor</keyword>
<dbReference type="GO" id="GO:0015344">
    <property type="term" value="F:siderophore uptake transmembrane transporter activity"/>
    <property type="evidence" value="ECO:0007669"/>
    <property type="project" value="TreeGrafter"/>
</dbReference>
<keyword evidence="10 11" id="KW-0998">Cell outer membrane</keyword>
<dbReference type="OrthoDB" id="183532at2"/>
<dbReference type="Pfam" id="PF00593">
    <property type="entry name" value="TonB_dep_Rec_b-barrel"/>
    <property type="match status" value="1"/>
</dbReference>
<dbReference type="GO" id="GO:0009279">
    <property type="term" value="C:cell outer membrane"/>
    <property type="evidence" value="ECO:0007669"/>
    <property type="project" value="UniProtKB-SubCell"/>
</dbReference>
<dbReference type="Gene3D" id="2.40.170.20">
    <property type="entry name" value="TonB-dependent receptor, beta-barrel domain"/>
    <property type="match status" value="1"/>
</dbReference>
<evidence type="ECO:0000313" key="14">
    <source>
        <dbReference type="EMBL" id="TCU88897.1"/>
    </source>
</evidence>
<keyword evidence="5 11" id="KW-0812">Transmembrane</keyword>
<evidence type="ECO:0000313" key="15">
    <source>
        <dbReference type="Proteomes" id="UP000295110"/>
    </source>
</evidence>
<evidence type="ECO:0000256" key="4">
    <source>
        <dbReference type="ARBA" id="ARBA00022452"/>
    </source>
</evidence>
<evidence type="ECO:0000256" key="7">
    <source>
        <dbReference type="ARBA" id="ARBA00023077"/>
    </source>
</evidence>
<evidence type="ECO:0000256" key="12">
    <source>
        <dbReference type="SAM" id="SignalP"/>
    </source>
</evidence>
<comment type="caution">
    <text evidence="14">The sequence shown here is derived from an EMBL/GenBank/DDBJ whole genome shotgun (WGS) entry which is preliminary data.</text>
</comment>
<name>A0A4R3UFC4_ROSSA</name>
<evidence type="ECO:0000256" key="2">
    <source>
        <dbReference type="ARBA" id="ARBA00009810"/>
    </source>
</evidence>
<keyword evidence="8 11" id="KW-0472">Membrane</keyword>
<dbReference type="InterPro" id="IPR037066">
    <property type="entry name" value="Plug_dom_sf"/>
</dbReference>
<organism evidence="14 15">
    <name type="scientific">Roseateles saccharophilus</name>
    <name type="common">Pseudomonas saccharophila</name>
    <dbReference type="NCBI Taxonomy" id="304"/>
    <lineage>
        <taxon>Bacteria</taxon>
        <taxon>Pseudomonadati</taxon>
        <taxon>Pseudomonadota</taxon>
        <taxon>Betaproteobacteria</taxon>
        <taxon>Burkholderiales</taxon>
        <taxon>Sphaerotilaceae</taxon>
        <taxon>Roseateles</taxon>
    </lineage>
</organism>
<accession>A0A4R3UFC4</accession>
<dbReference type="PANTHER" id="PTHR30069">
    <property type="entry name" value="TONB-DEPENDENT OUTER MEMBRANE RECEPTOR"/>
    <property type="match status" value="1"/>
</dbReference>
<feature type="domain" description="TonB-dependent receptor-like beta-barrel" evidence="13">
    <location>
        <begin position="258"/>
        <end position="681"/>
    </location>
</feature>
<keyword evidence="3 11" id="KW-0813">Transport</keyword>
<dbReference type="GO" id="GO:0044718">
    <property type="term" value="P:siderophore transmembrane transport"/>
    <property type="evidence" value="ECO:0007669"/>
    <property type="project" value="TreeGrafter"/>
</dbReference>
<sequence>MRSFALAPLAAACLSVLAAGVHAEDASADAPAAPAADAATPSLQRVEVTGTRQRLDAARNALSPDTGSSIYRLDKQDLKNLPLGESTPLNQVLLQTPGVVQDSYGQLHVRGDHANVQYRINGVIIPESISGFGQALETRFADHLNVLTGALPAQYGIRNAAVVDIQSKGDTPGSGGSIGLTVGSRGHAETSLEMSGTQGQLNYFLTGSLLRNDIGIENPTSERNALHDTTRQAKSFGLLSYVLGDDSRVSLMFGTSNDRFQIPNVPGQSPGFTTDGHQPVDSATLDARQTERNRFVVATYQGALGSMVDYQLSVFNRVTDVHYRPDAIGDLRFNGIAADILRRNDANGAQADLSYKLNLAHTLRAGLFAQQEKVSTVNGAAVFPADAAGNQTSGLPLFIQDDSRITGHLWSAYLQDEWRPAKLLTINYGLRYDQVHTIVDEQQFSPRLGLVYEASQTLRLHAGYARYFTPPTTEKIDTTSVAKFVGTTNALPSDADTAVRSERSDYFDAGLSFQASPTLTFGIDGYYRKVQHLQDEGQFGKALIYSAFNFEQGRIYGLDLSATYKGDALNGYVNLGLSHARARGIESGQFNFDQAELDYIASHWVHLDHEQRVSGSAGLSYRFAGGLAASADLLFGSGLRRGFSNTEHLPGYASVNASLARTFDLGRGLGKFDTRLAVMNLFDRAYQLRDGSGIGVGAPQFGLRRSVYLTVSKPF</sequence>
<feature type="chain" id="PRO_5021031339" evidence="12">
    <location>
        <begin position="24"/>
        <end position="715"/>
    </location>
</feature>
<dbReference type="SUPFAM" id="SSF56935">
    <property type="entry name" value="Porins"/>
    <property type="match status" value="1"/>
</dbReference>
<comment type="similarity">
    <text evidence="2 11">Belongs to the TonB-dependent receptor family.</text>
</comment>
<reference evidence="14 15" key="1">
    <citation type="submission" date="2019-03" db="EMBL/GenBank/DDBJ databases">
        <title>Genomic Encyclopedia of Type Strains, Phase IV (KMG-IV): sequencing the most valuable type-strain genomes for metagenomic binning, comparative biology and taxonomic classification.</title>
        <authorList>
            <person name="Goeker M."/>
        </authorList>
    </citation>
    <scope>NUCLEOTIDE SEQUENCE [LARGE SCALE GENOMIC DNA]</scope>
    <source>
        <strain evidence="14 15">DSM 654</strain>
    </source>
</reference>
<evidence type="ECO:0000256" key="3">
    <source>
        <dbReference type="ARBA" id="ARBA00022448"/>
    </source>
</evidence>
<keyword evidence="7" id="KW-0798">TonB box</keyword>
<keyword evidence="6 12" id="KW-0732">Signal</keyword>
<comment type="subcellular location">
    <subcellularLocation>
        <location evidence="1 11">Cell outer membrane</location>
        <topology evidence="1 11">Multi-pass membrane protein</topology>
    </subcellularLocation>
</comment>
<dbReference type="AlphaFoldDB" id="A0A4R3UFC4"/>
<evidence type="ECO:0000256" key="1">
    <source>
        <dbReference type="ARBA" id="ARBA00004571"/>
    </source>
</evidence>
<evidence type="ECO:0000256" key="6">
    <source>
        <dbReference type="ARBA" id="ARBA00022729"/>
    </source>
</evidence>
<evidence type="ECO:0000256" key="11">
    <source>
        <dbReference type="PROSITE-ProRule" id="PRU01360"/>
    </source>
</evidence>
<dbReference type="EMBL" id="SMBU01000038">
    <property type="protein sequence ID" value="TCU88897.1"/>
    <property type="molecule type" value="Genomic_DNA"/>
</dbReference>
<dbReference type="PANTHER" id="PTHR30069:SF29">
    <property type="entry name" value="HEMOGLOBIN AND HEMOGLOBIN-HAPTOGLOBIN-BINDING PROTEIN 1-RELATED"/>
    <property type="match status" value="1"/>
</dbReference>
<protein>
    <submittedName>
        <fullName evidence="14">Outer membrane receptor protein involved in Fe transport</fullName>
    </submittedName>
</protein>
<dbReference type="Gene3D" id="2.170.130.10">
    <property type="entry name" value="TonB-dependent receptor, plug domain"/>
    <property type="match status" value="1"/>
</dbReference>
<gene>
    <name evidence="14" type="ORF">EV671_103810</name>
</gene>
<dbReference type="InterPro" id="IPR000531">
    <property type="entry name" value="Beta-barrel_TonB"/>
</dbReference>
<evidence type="ECO:0000259" key="13">
    <source>
        <dbReference type="Pfam" id="PF00593"/>
    </source>
</evidence>
<evidence type="ECO:0000256" key="8">
    <source>
        <dbReference type="ARBA" id="ARBA00023136"/>
    </source>
</evidence>
<feature type="signal peptide" evidence="12">
    <location>
        <begin position="1"/>
        <end position="23"/>
    </location>
</feature>
<dbReference type="InterPro" id="IPR039426">
    <property type="entry name" value="TonB-dep_rcpt-like"/>
</dbReference>
<dbReference type="PROSITE" id="PS52016">
    <property type="entry name" value="TONB_DEPENDENT_REC_3"/>
    <property type="match status" value="1"/>
</dbReference>
<dbReference type="RefSeq" id="WP_132575862.1">
    <property type="nucleotide sequence ID" value="NZ_CBCSGL010000044.1"/>
</dbReference>
<evidence type="ECO:0000256" key="5">
    <source>
        <dbReference type="ARBA" id="ARBA00022692"/>
    </source>
</evidence>
<keyword evidence="15" id="KW-1185">Reference proteome</keyword>
<dbReference type="InterPro" id="IPR036942">
    <property type="entry name" value="Beta-barrel_TonB_sf"/>
</dbReference>
<dbReference type="Proteomes" id="UP000295110">
    <property type="component" value="Unassembled WGS sequence"/>
</dbReference>
<evidence type="ECO:0000256" key="10">
    <source>
        <dbReference type="ARBA" id="ARBA00023237"/>
    </source>
</evidence>
<evidence type="ECO:0000256" key="9">
    <source>
        <dbReference type="ARBA" id="ARBA00023170"/>
    </source>
</evidence>
<proteinExistence type="inferred from homology"/>